<comment type="caution">
    <text evidence="2">The sequence shown here is derived from an EMBL/GenBank/DDBJ whole genome shotgun (WGS) entry which is preliminary data.</text>
</comment>
<evidence type="ECO:0000256" key="1">
    <source>
        <dbReference type="SAM" id="MobiDB-lite"/>
    </source>
</evidence>
<dbReference type="GO" id="GO:0031490">
    <property type="term" value="F:chromatin DNA binding"/>
    <property type="evidence" value="ECO:0007669"/>
    <property type="project" value="InterPro"/>
</dbReference>
<keyword evidence="3" id="KW-1185">Reference proteome</keyword>
<proteinExistence type="predicted"/>
<dbReference type="Proteomes" id="UP000824120">
    <property type="component" value="Chromosome 4"/>
</dbReference>
<dbReference type="OrthoDB" id="1303224at2759"/>
<dbReference type="GO" id="GO:0003713">
    <property type="term" value="F:transcription coactivator activity"/>
    <property type="evidence" value="ECO:0007669"/>
    <property type="project" value="InterPro"/>
</dbReference>
<dbReference type="PANTHER" id="PTHR33137">
    <property type="entry name" value="MEDIATOR OF RNA POLYMERASE II TRANSCRIPTION SUBUNIT 15A-RELATED"/>
    <property type="match status" value="1"/>
</dbReference>
<reference evidence="2 3" key="1">
    <citation type="submission" date="2020-09" db="EMBL/GenBank/DDBJ databases">
        <title>De no assembly of potato wild relative species, Solanum commersonii.</title>
        <authorList>
            <person name="Cho K."/>
        </authorList>
    </citation>
    <scope>NUCLEOTIDE SEQUENCE [LARGE SCALE GENOMIC DNA]</scope>
    <source>
        <strain evidence="2">LZ3.2</strain>
        <tissue evidence="2">Leaf</tissue>
    </source>
</reference>
<name>A0A9J5ZA76_SOLCO</name>
<evidence type="ECO:0000313" key="3">
    <source>
        <dbReference type="Proteomes" id="UP000824120"/>
    </source>
</evidence>
<gene>
    <name evidence="2" type="ORF">H5410_020097</name>
</gene>
<organism evidence="2 3">
    <name type="scientific">Solanum commersonii</name>
    <name type="common">Commerson's wild potato</name>
    <name type="synonym">Commerson's nightshade</name>
    <dbReference type="NCBI Taxonomy" id="4109"/>
    <lineage>
        <taxon>Eukaryota</taxon>
        <taxon>Viridiplantae</taxon>
        <taxon>Streptophyta</taxon>
        <taxon>Embryophyta</taxon>
        <taxon>Tracheophyta</taxon>
        <taxon>Spermatophyta</taxon>
        <taxon>Magnoliopsida</taxon>
        <taxon>eudicotyledons</taxon>
        <taxon>Gunneridae</taxon>
        <taxon>Pentapetalae</taxon>
        <taxon>asterids</taxon>
        <taxon>lamiids</taxon>
        <taxon>Solanales</taxon>
        <taxon>Solanaceae</taxon>
        <taxon>Solanoideae</taxon>
        <taxon>Solaneae</taxon>
        <taxon>Solanum</taxon>
    </lineage>
</organism>
<sequence length="205" mass="23034">MKEMHYSKLYHLYQKIAYELQQQNSLHQRRTNEQIEKLKMCKITLERIVLFLQLNKHYIQLAHKEKLLSVEKHINFFLCPYQPPKPTSSPVQEQLPQYSMQLQLPQSLDGQTNPSMQPVRANLGSLQQNLNALQQSFPQKHKQQTVAEPAIKRAVPPSADAAATLSKTEVNATAASKATGDHAIANPPDVTASTVFDPASATTIP</sequence>
<protein>
    <submittedName>
        <fullName evidence="2">Uncharacterized protein</fullName>
    </submittedName>
</protein>
<feature type="region of interest" description="Disordered" evidence="1">
    <location>
        <begin position="179"/>
        <end position="205"/>
    </location>
</feature>
<evidence type="ECO:0000313" key="2">
    <source>
        <dbReference type="EMBL" id="KAG5608816.1"/>
    </source>
</evidence>
<dbReference type="AlphaFoldDB" id="A0A9J5ZA76"/>
<dbReference type="PANTHER" id="PTHR33137:SF4">
    <property type="entry name" value="MEDIATOR OF RNA POLYMERASE II TRANSCRIPTION SUBUNIT 15A-RELATED"/>
    <property type="match status" value="1"/>
</dbReference>
<dbReference type="EMBL" id="JACXVP010000004">
    <property type="protein sequence ID" value="KAG5608816.1"/>
    <property type="molecule type" value="Genomic_DNA"/>
</dbReference>
<accession>A0A9J5ZA76</accession>
<dbReference type="InterPro" id="IPR044661">
    <property type="entry name" value="MED15a/b/c-like"/>
</dbReference>